<evidence type="ECO:0000313" key="2">
    <source>
        <dbReference type="EMBL" id="PZM13715.1"/>
    </source>
</evidence>
<reference evidence="2 3" key="1">
    <citation type="journal article" date="2018" name="Sci. Rep.">
        <title>Rhizobium tumorigenes sp. nov., a novel plant tumorigenic bacterium isolated from cane gall tumors on thornless blackberry.</title>
        <authorList>
            <person name="Kuzmanovi N."/>
            <person name="Smalla K."/>
            <person name="Gronow S."/>
            <person name="PuBawska J."/>
        </authorList>
    </citation>
    <scope>NUCLEOTIDE SEQUENCE [LARGE SCALE GENOMIC DNA]</scope>
    <source>
        <strain evidence="2 3">CCBAU 85046</strain>
    </source>
</reference>
<evidence type="ECO:0000256" key="1">
    <source>
        <dbReference type="SAM" id="SignalP"/>
    </source>
</evidence>
<dbReference type="EMBL" id="PCDP01000035">
    <property type="protein sequence ID" value="PZM13715.1"/>
    <property type="molecule type" value="Genomic_DNA"/>
</dbReference>
<comment type="caution">
    <text evidence="2">The sequence shown here is derived from an EMBL/GenBank/DDBJ whole genome shotgun (WGS) entry which is preliminary data.</text>
</comment>
<organism evidence="2 3">
    <name type="scientific">Rhizobium tubonense</name>
    <dbReference type="NCBI Taxonomy" id="484088"/>
    <lineage>
        <taxon>Bacteria</taxon>
        <taxon>Pseudomonadati</taxon>
        <taxon>Pseudomonadota</taxon>
        <taxon>Alphaproteobacteria</taxon>
        <taxon>Hyphomicrobiales</taxon>
        <taxon>Rhizobiaceae</taxon>
        <taxon>Rhizobium/Agrobacterium group</taxon>
        <taxon>Rhizobium</taxon>
    </lineage>
</organism>
<evidence type="ECO:0000313" key="3">
    <source>
        <dbReference type="Proteomes" id="UP000248925"/>
    </source>
</evidence>
<proteinExistence type="predicted"/>
<name>A0A2W4CTN0_9HYPH</name>
<gene>
    <name evidence="2" type="ORF">CPY51_12575</name>
</gene>
<dbReference type="Proteomes" id="UP000248925">
    <property type="component" value="Unassembled WGS sequence"/>
</dbReference>
<accession>A0A2W4CTN0</accession>
<dbReference type="Pfam" id="PF14099">
    <property type="entry name" value="Polysacc_lyase"/>
    <property type="match status" value="1"/>
</dbReference>
<sequence length="367" mass="40277">MRASLLFIPCFLVSGLAMAADLNDNFDVKTLNKSKWTEQEILPRQWDFISPGRCGASAIDVVVQAGDNGDKCEDDCQRAEIRTIKTSWPTFGDEVWYQFSFRINGDVPPTGSARSVIGQWKGPGDGSPMVAQRFDNGVFHITVQDNEVRRVVAKAEGDPDALVAAQAALRKLNPLDEKVVSGIRTLQSLDLLTKSQPALAQQFFKEDLLKTLKPEAPAANSQQLSDTLGIADTAVVSQFSALSFVAEPEKYFGNADITIEPEANRPLPDPRKGWVDMMYRIKPGRTDNEYGPQTPGEVDIWANGQKIVSVRGNIGATLKSSAKLPLSGPYFKFGTYRLRIPGTFHFQFDEFSQSSAEPGLAKLCAAQ</sequence>
<dbReference type="AlphaFoldDB" id="A0A2W4CTN0"/>
<dbReference type="InterPro" id="IPR025975">
    <property type="entry name" value="Polysacc_lyase"/>
</dbReference>
<feature type="chain" id="PRO_5015896966" evidence="1">
    <location>
        <begin position="20"/>
        <end position="367"/>
    </location>
</feature>
<dbReference type="RefSeq" id="WP_111160565.1">
    <property type="nucleotide sequence ID" value="NZ_PCDP01000035.1"/>
</dbReference>
<keyword evidence="3" id="KW-1185">Reference proteome</keyword>
<dbReference type="Gene3D" id="2.60.120.200">
    <property type="match status" value="2"/>
</dbReference>
<dbReference type="OrthoDB" id="7330009at2"/>
<protein>
    <submittedName>
        <fullName evidence="2">Uncharacterized protein</fullName>
    </submittedName>
</protein>
<feature type="signal peptide" evidence="1">
    <location>
        <begin position="1"/>
        <end position="19"/>
    </location>
</feature>
<keyword evidence="1" id="KW-0732">Signal</keyword>